<protein>
    <submittedName>
        <fullName evidence="2">Uncharacterized protein</fullName>
    </submittedName>
</protein>
<evidence type="ECO:0000313" key="2">
    <source>
        <dbReference type="EnsemblProtists" id="EOD36142"/>
    </source>
</evidence>
<dbReference type="KEGG" id="ehx:EMIHUDRAFT_455141"/>
<reference evidence="3" key="1">
    <citation type="journal article" date="2013" name="Nature">
        <title>Pan genome of the phytoplankton Emiliania underpins its global distribution.</title>
        <authorList>
            <person name="Read B.A."/>
            <person name="Kegel J."/>
            <person name="Klute M.J."/>
            <person name="Kuo A."/>
            <person name="Lefebvre S.C."/>
            <person name="Maumus F."/>
            <person name="Mayer C."/>
            <person name="Miller J."/>
            <person name="Monier A."/>
            <person name="Salamov A."/>
            <person name="Young J."/>
            <person name="Aguilar M."/>
            <person name="Claverie J.M."/>
            <person name="Frickenhaus S."/>
            <person name="Gonzalez K."/>
            <person name="Herman E.K."/>
            <person name="Lin Y.C."/>
            <person name="Napier J."/>
            <person name="Ogata H."/>
            <person name="Sarno A.F."/>
            <person name="Shmutz J."/>
            <person name="Schroeder D."/>
            <person name="de Vargas C."/>
            <person name="Verret F."/>
            <person name="von Dassow P."/>
            <person name="Valentin K."/>
            <person name="Van de Peer Y."/>
            <person name="Wheeler G."/>
            <person name="Dacks J.B."/>
            <person name="Delwiche C.F."/>
            <person name="Dyhrman S.T."/>
            <person name="Glockner G."/>
            <person name="John U."/>
            <person name="Richards T."/>
            <person name="Worden A.Z."/>
            <person name="Zhang X."/>
            <person name="Grigoriev I.V."/>
            <person name="Allen A.E."/>
            <person name="Bidle K."/>
            <person name="Borodovsky M."/>
            <person name="Bowler C."/>
            <person name="Brownlee C."/>
            <person name="Cock J.M."/>
            <person name="Elias M."/>
            <person name="Gladyshev V.N."/>
            <person name="Groth M."/>
            <person name="Guda C."/>
            <person name="Hadaegh A."/>
            <person name="Iglesias-Rodriguez M.D."/>
            <person name="Jenkins J."/>
            <person name="Jones B.M."/>
            <person name="Lawson T."/>
            <person name="Leese F."/>
            <person name="Lindquist E."/>
            <person name="Lobanov A."/>
            <person name="Lomsadze A."/>
            <person name="Malik S.B."/>
            <person name="Marsh M.E."/>
            <person name="Mackinder L."/>
            <person name="Mock T."/>
            <person name="Mueller-Roeber B."/>
            <person name="Pagarete A."/>
            <person name="Parker M."/>
            <person name="Probert I."/>
            <person name="Quesneville H."/>
            <person name="Raines C."/>
            <person name="Rensing S.A."/>
            <person name="Riano-Pachon D.M."/>
            <person name="Richier S."/>
            <person name="Rokitta S."/>
            <person name="Shiraiwa Y."/>
            <person name="Soanes D.M."/>
            <person name="van der Giezen M."/>
            <person name="Wahlund T.M."/>
            <person name="Williams B."/>
            <person name="Wilson W."/>
            <person name="Wolfe G."/>
            <person name="Wurch L.L."/>
        </authorList>
    </citation>
    <scope>NUCLEOTIDE SEQUENCE</scope>
</reference>
<dbReference type="EnsemblProtists" id="EOD36142">
    <property type="protein sequence ID" value="EOD36142"/>
    <property type="gene ID" value="EMIHUDRAFT_455141"/>
</dbReference>
<reference evidence="2" key="2">
    <citation type="submission" date="2024-10" db="UniProtKB">
        <authorList>
            <consortium name="EnsemblProtists"/>
        </authorList>
    </citation>
    <scope>IDENTIFICATION</scope>
</reference>
<evidence type="ECO:0000313" key="3">
    <source>
        <dbReference type="Proteomes" id="UP000013827"/>
    </source>
</evidence>
<keyword evidence="3" id="KW-1185">Reference proteome</keyword>
<feature type="compositionally biased region" description="Basic and acidic residues" evidence="1">
    <location>
        <begin position="85"/>
        <end position="102"/>
    </location>
</feature>
<dbReference type="HOGENOM" id="CLU_2282776_0_0_1"/>
<dbReference type="Proteomes" id="UP000013827">
    <property type="component" value="Unassembled WGS sequence"/>
</dbReference>
<dbReference type="PaxDb" id="2903-EOD36142"/>
<dbReference type="RefSeq" id="XP_005788571.1">
    <property type="nucleotide sequence ID" value="XM_005788514.1"/>
</dbReference>
<accession>A0A0D3KK57</accession>
<organism evidence="2 3">
    <name type="scientific">Emiliania huxleyi (strain CCMP1516)</name>
    <dbReference type="NCBI Taxonomy" id="280463"/>
    <lineage>
        <taxon>Eukaryota</taxon>
        <taxon>Haptista</taxon>
        <taxon>Haptophyta</taxon>
        <taxon>Prymnesiophyceae</taxon>
        <taxon>Isochrysidales</taxon>
        <taxon>Noelaerhabdaceae</taxon>
        <taxon>Emiliania</taxon>
    </lineage>
</organism>
<name>A0A0D3KK57_EMIH1</name>
<evidence type="ECO:0000256" key="1">
    <source>
        <dbReference type="SAM" id="MobiDB-lite"/>
    </source>
</evidence>
<proteinExistence type="predicted"/>
<sequence>MSLVWKDQGWGNRKGTIVVRLMRRRRLPVEAVVAEDTSLFGVAPHAWEDGLVELDAAHPIVSQAEAGDTLSFLRNAGPLLAPPREMGKKEPPGQDMLMQERT</sequence>
<dbReference type="AlphaFoldDB" id="A0A0D3KK57"/>
<dbReference type="GeneID" id="17281413"/>
<feature type="region of interest" description="Disordered" evidence="1">
    <location>
        <begin position="77"/>
        <end position="102"/>
    </location>
</feature>